<evidence type="ECO:0000256" key="15">
    <source>
        <dbReference type="SAM" id="Phobius"/>
    </source>
</evidence>
<feature type="transmembrane region" description="Helical" evidence="15">
    <location>
        <begin position="368"/>
        <end position="387"/>
    </location>
</feature>
<evidence type="ECO:0000313" key="16">
    <source>
        <dbReference type="Proteomes" id="UP000694941"/>
    </source>
</evidence>
<feature type="transmembrane region" description="Helical" evidence="15">
    <location>
        <begin position="85"/>
        <end position="109"/>
    </location>
</feature>
<keyword evidence="4 15" id="KW-0812">Transmembrane</keyword>
<evidence type="ECO:0000256" key="8">
    <source>
        <dbReference type="ARBA" id="ARBA00023065"/>
    </source>
</evidence>
<accession>A0ABM1TFE8</accession>
<feature type="transmembrane region" description="Helical" evidence="15">
    <location>
        <begin position="275"/>
        <end position="295"/>
    </location>
</feature>
<dbReference type="PANTHER" id="PTHR11040">
    <property type="entry name" value="ZINC/IRON TRANSPORTER"/>
    <property type="match status" value="1"/>
</dbReference>
<evidence type="ECO:0000256" key="10">
    <source>
        <dbReference type="ARBA" id="ARBA00036307"/>
    </source>
</evidence>
<feature type="region of interest" description="Disordered" evidence="14">
    <location>
        <begin position="171"/>
        <end position="263"/>
    </location>
</feature>
<dbReference type="RefSeq" id="XP_022254604.1">
    <property type="nucleotide sequence ID" value="XM_022398896.1"/>
</dbReference>
<proteinExistence type="predicted"/>
<evidence type="ECO:0000256" key="7">
    <source>
        <dbReference type="ARBA" id="ARBA00022989"/>
    </source>
</evidence>
<comment type="subcellular location">
    <subcellularLocation>
        <location evidence="1">Apical cell membrane</location>
        <topology evidence="1">Multi-pass membrane protein</topology>
    </subcellularLocation>
</comment>
<feature type="transmembrane region" description="Helical" evidence="15">
    <location>
        <begin position="301"/>
        <end position="325"/>
    </location>
</feature>
<evidence type="ECO:0000256" key="2">
    <source>
        <dbReference type="ARBA" id="ARBA00022448"/>
    </source>
</evidence>
<keyword evidence="7 15" id="KW-1133">Transmembrane helix</keyword>
<feature type="transmembrane region" description="Helical" evidence="15">
    <location>
        <begin position="399"/>
        <end position="418"/>
    </location>
</feature>
<evidence type="ECO:0000256" key="6">
    <source>
        <dbReference type="ARBA" id="ARBA00022906"/>
    </source>
</evidence>
<keyword evidence="5" id="KW-0862">Zinc</keyword>
<evidence type="ECO:0000256" key="12">
    <source>
        <dbReference type="ARBA" id="ARBA00041702"/>
    </source>
</evidence>
<dbReference type="Proteomes" id="UP000694941">
    <property type="component" value="Unplaced"/>
</dbReference>
<evidence type="ECO:0000256" key="11">
    <source>
        <dbReference type="ARBA" id="ARBA00039395"/>
    </source>
</evidence>
<keyword evidence="8" id="KW-0406">Ion transport</keyword>
<reference evidence="17" key="1">
    <citation type="submission" date="2025-08" db="UniProtKB">
        <authorList>
            <consortium name="RefSeq"/>
        </authorList>
    </citation>
    <scope>IDENTIFICATION</scope>
    <source>
        <tissue evidence="17">Muscle</tissue>
    </source>
</reference>
<evidence type="ECO:0000256" key="4">
    <source>
        <dbReference type="ARBA" id="ARBA00022692"/>
    </source>
</evidence>
<gene>
    <name evidence="17" type="primary">LOC111088515</name>
</gene>
<evidence type="ECO:0000313" key="17">
    <source>
        <dbReference type="RefSeq" id="XP_022254604.1"/>
    </source>
</evidence>
<keyword evidence="16" id="KW-1185">Reference proteome</keyword>
<keyword evidence="9 15" id="KW-0472">Membrane</keyword>
<evidence type="ECO:0000256" key="1">
    <source>
        <dbReference type="ARBA" id="ARBA00004424"/>
    </source>
</evidence>
<evidence type="ECO:0000256" key="13">
    <source>
        <dbReference type="ARBA" id="ARBA00042778"/>
    </source>
</evidence>
<keyword evidence="3" id="KW-1003">Cell membrane</keyword>
<name>A0ABM1TFE8_LIMPO</name>
<feature type="transmembrane region" description="Helical" evidence="15">
    <location>
        <begin position="337"/>
        <end position="356"/>
    </location>
</feature>
<dbReference type="GeneID" id="111088515"/>
<keyword evidence="2" id="KW-0813">Transport</keyword>
<evidence type="ECO:0000256" key="5">
    <source>
        <dbReference type="ARBA" id="ARBA00022833"/>
    </source>
</evidence>
<evidence type="ECO:0000256" key="3">
    <source>
        <dbReference type="ARBA" id="ARBA00022475"/>
    </source>
</evidence>
<organism evidence="16 17">
    <name type="scientific">Limulus polyphemus</name>
    <name type="common">Atlantic horseshoe crab</name>
    <dbReference type="NCBI Taxonomy" id="6850"/>
    <lineage>
        <taxon>Eukaryota</taxon>
        <taxon>Metazoa</taxon>
        <taxon>Ecdysozoa</taxon>
        <taxon>Arthropoda</taxon>
        <taxon>Chelicerata</taxon>
        <taxon>Merostomata</taxon>
        <taxon>Xiphosura</taxon>
        <taxon>Limulidae</taxon>
        <taxon>Limulus</taxon>
    </lineage>
</organism>
<evidence type="ECO:0000256" key="14">
    <source>
        <dbReference type="SAM" id="MobiDB-lite"/>
    </source>
</evidence>
<dbReference type="Pfam" id="PF02535">
    <property type="entry name" value="Zip"/>
    <property type="match status" value="1"/>
</dbReference>
<comment type="catalytic activity">
    <reaction evidence="10">
        <text>Zn(2+)(in) = Zn(2+)(out)</text>
        <dbReference type="Rhea" id="RHEA:29351"/>
        <dbReference type="ChEBI" id="CHEBI:29105"/>
    </reaction>
    <physiologicalReaction direction="left-to-right" evidence="10">
        <dbReference type="Rhea" id="RHEA:29352"/>
    </physiologicalReaction>
</comment>
<dbReference type="InterPro" id="IPR003689">
    <property type="entry name" value="ZIP"/>
</dbReference>
<protein>
    <recommendedName>
        <fullName evidence="11">Zinc transporter ZIP3</fullName>
    </recommendedName>
    <alternativeName>
        <fullName evidence="13">Solute carrier family 39 member 3</fullName>
    </alternativeName>
    <alternativeName>
        <fullName evidence="12">Zrt- and Irt-like protein 3</fullName>
    </alternativeName>
</protein>
<sequence length="426" mass="46056">MYLRVNTGEPLKQLNLTYHDQLNVSIPFHCSNTVKKHSIEHHPGMELVAVQLLGIVGMFGSMLAAFMVPYLCVARWPATLRGIRYQLALSLANCFSGGVFLATFFVGLLPEVREMFEAILEVKGIHTSIPVTECMVFVGFSLALLIEQVALDYQEKKSAVLSTNSSSSINIDKNDFQTNSGPRRSKNNLKCQSREPLLPGASQSTEEEDTDSKTTKTISNHVSKSDTDQTSSDDDYTDKLESSPLATSGHSHTSGHGHSHADVSSLVREESGVRFLLLVLSLSVHSIFEGLALGLQSNVGTLINLLLGVAVHEWLVAFSMGVNIARLSLSRGATLRFAALFSATIPVGQLVGLLVGSNQTIGGQTASAVLQAISAGTFIHVTFLEVIPSELKDGGHRLLKVFFLFIGFLLLLICSILLNEGAGHIH</sequence>
<evidence type="ECO:0000256" key="9">
    <source>
        <dbReference type="ARBA" id="ARBA00023136"/>
    </source>
</evidence>
<feature type="transmembrane region" description="Helical" evidence="15">
    <location>
        <begin position="48"/>
        <end position="73"/>
    </location>
</feature>
<feature type="transmembrane region" description="Helical" evidence="15">
    <location>
        <begin position="129"/>
        <end position="146"/>
    </location>
</feature>
<dbReference type="PANTHER" id="PTHR11040:SF221">
    <property type="entry name" value="ZINC TRANSPORTER ZIP3"/>
    <property type="match status" value="1"/>
</dbReference>
<keyword evidence="6" id="KW-0864">Zinc transport</keyword>